<evidence type="ECO:0000313" key="3">
    <source>
        <dbReference type="Proteomes" id="UP000675554"/>
    </source>
</evidence>
<keyword evidence="1" id="KW-0472">Membrane</keyword>
<feature type="transmembrane region" description="Helical" evidence="1">
    <location>
        <begin position="62"/>
        <end position="83"/>
    </location>
</feature>
<feature type="transmembrane region" description="Helical" evidence="1">
    <location>
        <begin position="37"/>
        <end position="56"/>
    </location>
</feature>
<evidence type="ECO:0000256" key="1">
    <source>
        <dbReference type="SAM" id="Phobius"/>
    </source>
</evidence>
<keyword evidence="3" id="KW-1185">Reference proteome</keyword>
<sequence length="111" mass="11620">MLNGNDDLGREFSRSSLSVPLGQEFEDGWQRIRWNGAALALLFCVPGGAAPLIGAFVLGEALVLPVIGLLPTTVAAVAAVLGYRRRRGGYILGSIGLTVGWGLLGLALRAM</sequence>
<accession>A0A8T4IXX9</accession>
<keyword evidence="1" id="KW-1133">Transmembrane helix</keyword>
<comment type="caution">
    <text evidence="2">The sequence shown here is derived from an EMBL/GenBank/DDBJ whole genome shotgun (WGS) entry which is preliminary data.</text>
</comment>
<organism evidence="2 3">
    <name type="scientific">Streptomyces daliensis</name>
    <dbReference type="NCBI Taxonomy" id="299421"/>
    <lineage>
        <taxon>Bacteria</taxon>
        <taxon>Bacillati</taxon>
        <taxon>Actinomycetota</taxon>
        <taxon>Actinomycetes</taxon>
        <taxon>Kitasatosporales</taxon>
        <taxon>Streptomycetaceae</taxon>
        <taxon>Streptomyces</taxon>
    </lineage>
</organism>
<feature type="transmembrane region" description="Helical" evidence="1">
    <location>
        <begin position="90"/>
        <end position="108"/>
    </location>
</feature>
<evidence type="ECO:0000313" key="2">
    <source>
        <dbReference type="EMBL" id="MBR7676250.1"/>
    </source>
</evidence>
<dbReference type="Proteomes" id="UP000675554">
    <property type="component" value="Unassembled WGS sequence"/>
</dbReference>
<dbReference type="AlphaFoldDB" id="A0A8T4IXX9"/>
<protein>
    <submittedName>
        <fullName evidence="2">Uncharacterized protein</fullName>
    </submittedName>
</protein>
<proteinExistence type="predicted"/>
<keyword evidence="1" id="KW-0812">Transmembrane</keyword>
<reference evidence="2" key="1">
    <citation type="submission" date="2021-04" db="EMBL/GenBank/DDBJ databases">
        <title>Sequencing of actinobacteria type strains.</title>
        <authorList>
            <person name="Nguyen G.-S."/>
            <person name="Wentzel A."/>
        </authorList>
    </citation>
    <scope>NUCLEOTIDE SEQUENCE</scope>
    <source>
        <strain evidence="2">DSM 42095</strain>
    </source>
</reference>
<dbReference type="EMBL" id="JAGSMN010000624">
    <property type="protein sequence ID" value="MBR7676250.1"/>
    <property type="molecule type" value="Genomic_DNA"/>
</dbReference>
<gene>
    <name evidence="2" type="ORF">KDA82_25220</name>
</gene>
<name>A0A8T4IXX9_9ACTN</name>